<gene>
    <name evidence="1" type="ORF">CAL28_20425</name>
</gene>
<organism evidence="1 2">
    <name type="scientific">Bordetella genomosp. 11</name>
    <dbReference type="NCBI Taxonomy" id="1416808"/>
    <lineage>
        <taxon>Bacteria</taxon>
        <taxon>Pseudomonadati</taxon>
        <taxon>Pseudomonadota</taxon>
        <taxon>Betaproteobacteria</taxon>
        <taxon>Burkholderiales</taxon>
        <taxon>Alcaligenaceae</taxon>
        <taxon>Bordetella</taxon>
    </lineage>
</organism>
<dbReference type="SUPFAM" id="SSF141571">
    <property type="entry name" value="Pentapeptide repeat-like"/>
    <property type="match status" value="1"/>
</dbReference>
<proteinExistence type="predicted"/>
<protein>
    <recommendedName>
        <fullName evidence="3">Pentapeptide repeat-containing protein</fullName>
    </recommendedName>
</protein>
<evidence type="ECO:0008006" key="3">
    <source>
        <dbReference type="Google" id="ProtNLM"/>
    </source>
</evidence>
<evidence type="ECO:0000313" key="2">
    <source>
        <dbReference type="Proteomes" id="UP000215767"/>
    </source>
</evidence>
<dbReference type="AlphaFoldDB" id="A0A261UI94"/>
<keyword evidence="2" id="KW-1185">Reference proteome</keyword>
<reference evidence="2" key="1">
    <citation type="submission" date="2017-05" db="EMBL/GenBank/DDBJ databases">
        <title>Complete and WGS of Bordetella genogroups.</title>
        <authorList>
            <person name="Spilker T."/>
            <person name="Lipuma J."/>
        </authorList>
    </citation>
    <scope>NUCLEOTIDE SEQUENCE [LARGE SCALE GENOMIC DNA]</scope>
    <source>
        <strain evidence="2">AU8856</strain>
    </source>
</reference>
<accession>A0A261UI94</accession>
<dbReference type="EMBL" id="NEVS01000004">
    <property type="protein sequence ID" value="OZI61646.1"/>
    <property type="molecule type" value="Genomic_DNA"/>
</dbReference>
<dbReference type="Gene3D" id="2.160.20.80">
    <property type="entry name" value="E3 ubiquitin-protein ligase SopA"/>
    <property type="match status" value="1"/>
</dbReference>
<name>A0A261UI94_9BORD</name>
<comment type="caution">
    <text evidence="1">The sequence shown here is derived from an EMBL/GenBank/DDBJ whole genome shotgun (WGS) entry which is preliminary data.</text>
</comment>
<sequence length="376" mass="41260">MPIDKKHAQEHLYQLLLRAGEPQDTALETAMACYPFMYAPILESRLLPRPLKCVQRPQDGIADFAAKDLPAHAVPFASLPAWAREVALFATDLTGKSLAGVEGLNGLDLSHLSAYGTDFSDRDLRNSDFSHTDMRRANTSRAYVDGNRMQGAITTPIDAPTRQFDGSLERSYPRPSLFDPAQGVMDLHKVEKEDFLHDREILQVLPIASTRQAGGIDIGYTADGKSIIQQQTVWGSSAAASAMLIADQGGEIDVEQLSERGYADDKQVQSDIAAAGMRPVTWQAGSVGMLADRLAAKGPAIISLDDEIRGHHVIVDTIDLTRHVARLRDPHHGWAVVVPLVSFTSRWRDPNPVITQIALPDPESISLHSRLRTLRP</sequence>
<evidence type="ECO:0000313" key="1">
    <source>
        <dbReference type="EMBL" id="OZI61646.1"/>
    </source>
</evidence>
<dbReference type="Proteomes" id="UP000215767">
    <property type="component" value="Unassembled WGS sequence"/>
</dbReference>